<gene>
    <name evidence="3" type="ORF">COW24_02250</name>
</gene>
<evidence type="ECO:0000313" key="4">
    <source>
        <dbReference type="Proteomes" id="UP000230292"/>
    </source>
</evidence>
<accession>A0A2M7H4B9</accession>
<comment type="caution">
    <text evidence="3">The sequence shown here is derived from an EMBL/GenBank/DDBJ whole genome shotgun (WGS) entry which is preliminary data.</text>
</comment>
<dbReference type="AlphaFoldDB" id="A0A2M7H4B9"/>
<dbReference type="InterPro" id="IPR013693">
    <property type="entry name" value="SpoIID/LytB_N"/>
</dbReference>
<keyword evidence="1" id="KW-0732">Signal</keyword>
<name>A0A2M7H4B9_9BACT</name>
<protein>
    <recommendedName>
        <fullName evidence="2">Sporulation stage II protein D amidase enhancer LytB N-terminal domain-containing protein</fullName>
    </recommendedName>
</protein>
<dbReference type="Pfam" id="PF08486">
    <property type="entry name" value="SpoIID"/>
    <property type="match status" value="1"/>
</dbReference>
<proteinExistence type="predicted"/>
<evidence type="ECO:0000256" key="1">
    <source>
        <dbReference type="SAM" id="SignalP"/>
    </source>
</evidence>
<reference evidence="3 4" key="1">
    <citation type="submission" date="2017-09" db="EMBL/GenBank/DDBJ databases">
        <title>Depth-based differentiation of microbial function through sediment-hosted aquifers and enrichment of novel symbionts in the deep terrestrial subsurface.</title>
        <authorList>
            <person name="Probst A.J."/>
            <person name="Ladd B."/>
            <person name="Jarett J.K."/>
            <person name="Geller-Mcgrath D.E."/>
            <person name="Sieber C.M."/>
            <person name="Emerson J.B."/>
            <person name="Anantharaman K."/>
            <person name="Thomas B.C."/>
            <person name="Malmstrom R."/>
            <person name="Stieglmeier M."/>
            <person name="Klingl A."/>
            <person name="Woyke T."/>
            <person name="Ryan C.M."/>
            <person name="Banfield J.F."/>
        </authorList>
    </citation>
    <scope>NUCLEOTIDE SEQUENCE [LARGE SCALE GENOMIC DNA]</scope>
    <source>
        <strain evidence="3">CG15_BIG_FIL_POST_REV_8_21_14_020_45_12</strain>
    </source>
</reference>
<organism evidence="3 4">
    <name type="scientific">Candidatus Kerfeldbacteria bacterium CG15_BIG_FIL_POST_REV_8_21_14_020_45_12</name>
    <dbReference type="NCBI Taxonomy" id="2014247"/>
    <lineage>
        <taxon>Bacteria</taxon>
        <taxon>Candidatus Kerfeldiibacteriota</taxon>
    </lineage>
</organism>
<feature type="domain" description="Sporulation stage II protein D amidase enhancer LytB N-terminal" evidence="2">
    <location>
        <begin position="150"/>
        <end position="242"/>
    </location>
</feature>
<dbReference type="EMBL" id="PFGC01000028">
    <property type="protein sequence ID" value="PIW37063.1"/>
    <property type="molecule type" value="Genomic_DNA"/>
</dbReference>
<dbReference type="Proteomes" id="UP000230292">
    <property type="component" value="Unassembled WGS sequence"/>
</dbReference>
<evidence type="ECO:0000259" key="2">
    <source>
        <dbReference type="Pfam" id="PF08486"/>
    </source>
</evidence>
<feature type="signal peptide" evidence="1">
    <location>
        <begin position="1"/>
        <end position="32"/>
    </location>
</feature>
<feature type="chain" id="PRO_5014928463" description="Sporulation stage II protein D amidase enhancer LytB N-terminal domain-containing protein" evidence="1">
    <location>
        <begin position="33"/>
        <end position="327"/>
    </location>
</feature>
<evidence type="ECO:0000313" key="3">
    <source>
        <dbReference type="EMBL" id="PIW37063.1"/>
    </source>
</evidence>
<sequence length="327" mass="36811">MLKRSSQKAMLKPLATALLVSVFLITPTVTEAAKEPRRTSNPVMSVHIGEAKAKNTFTVNGPYIIETASGNEVMRLRKFQHSSITYSDGTYTAKHGRQSVSSSEPLRVTPIYLPKKVEVLNFENRPSWNEALNDNIFFGSLEVIYSDNSSQLMLVNHIPIERYVRGIAEVTNSQHVQYLRTLLTAARTYALWHINNPTKHADEPYILTATEGDQLYRGAGFSKRAPRVVKAQKYTKRKIITYDGEGIIAPYFSRSDGQTLSWDDGFGGSTNYPWAQSVTDPCCFGLERSGHGVGLSGEGARYFAQRGWKWKKILKYYYTDVKIQSGY</sequence>